<evidence type="ECO:0000313" key="8">
    <source>
        <dbReference type="Proteomes" id="UP000276133"/>
    </source>
</evidence>
<dbReference type="InterPro" id="IPR001770">
    <property type="entry name" value="G-protein_gamma"/>
</dbReference>
<dbReference type="Gene3D" id="4.10.260.10">
    <property type="entry name" value="Transducin (heterotrimeric G protein), gamma chain"/>
    <property type="match status" value="1"/>
</dbReference>
<keyword evidence="8" id="KW-1185">Reference proteome</keyword>
<reference evidence="7 8" key="1">
    <citation type="journal article" date="2018" name="Sci. Rep.">
        <title>Genomic signatures of local adaptation to the degree of environmental predictability in rotifers.</title>
        <authorList>
            <person name="Franch-Gras L."/>
            <person name="Hahn C."/>
            <person name="Garcia-Roger E.M."/>
            <person name="Carmona M.J."/>
            <person name="Serra M."/>
            <person name="Gomez A."/>
        </authorList>
    </citation>
    <scope>NUCLEOTIDE SEQUENCE [LARGE SCALE GENOMIC DNA]</scope>
    <source>
        <strain evidence="7">HYR1</strain>
    </source>
</reference>
<dbReference type="Proteomes" id="UP000276133">
    <property type="component" value="Unassembled WGS sequence"/>
</dbReference>
<dbReference type="GO" id="GO:0031681">
    <property type="term" value="F:G-protein beta-subunit binding"/>
    <property type="evidence" value="ECO:0007669"/>
    <property type="project" value="InterPro"/>
</dbReference>
<organism evidence="7 8">
    <name type="scientific">Brachionus plicatilis</name>
    <name type="common">Marine rotifer</name>
    <name type="synonym">Brachionus muelleri</name>
    <dbReference type="NCBI Taxonomy" id="10195"/>
    <lineage>
        <taxon>Eukaryota</taxon>
        <taxon>Metazoa</taxon>
        <taxon>Spiralia</taxon>
        <taxon>Gnathifera</taxon>
        <taxon>Rotifera</taxon>
        <taxon>Eurotatoria</taxon>
        <taxon>Monogononta</taxon>
        <taxon>Pseudotrocha</taxon>
        <taxon>Ploima</taxon>
        <taxon>Brachionidae</taxon>
        <taxon>Brachionus</taxon>
    </lineage>
</organism>
<keyword evidence="4" id="KW-0472">Membrane</keyword>
<dbReference type="InterPro" id="IPR015898">
    <property type="entry name" value="G-protein_gamma-like_dom"/>
</dbReference>
<dbReference type="SMART" id="SM01224">
    <property type="entry name" value="G_gamma"/>
    <property type="match status" value="1"/>
</dbReference>
<dbReference type="AlphaFoldDB" id="A0A3M7RJR9"/>
<dbReference type="InterPro" id="IPR036284">
    <property type="entry name" value="GGL_sf"/>
</dbReference>
<dbReference type="GO" id="GO:0005834">
    <property type="term" value="C:heterotrimeric G-protein complex"/>
    <property type="evidence" value="ECO:0007669"/>
    <property type="project" value="InterPro"/>
</dbReference>
<dbReference type="GO" id="GO:0007186">
    <property type="term" value="P:G protein-coupled receptor signaling pathway"/>
    <property type="evidence" value="ECO:0007669"/>
    <property type="project" value="InterPro"/>
</dbReference>
<evidence type="ECO:0000259" key="6">
    <source>
        <dbReference type="PROSITE" id="PS50058"/>
    </source>
</evidence>
<evidence type="ECO:0000256" key="4">
    <source>
        <dbReference type="ARBA" id="ARBA00023136"/>
    </source>
</evidence>
<evidence type="ECO:0000256" key="3">
    <source>
        <dbReference type="ARBA" id="ARBA00022475"/>
    </source>
</evidence>
<dbReference type="SMART" id="SM00224">
    <property type="entry name" value="GGL"/>
    <property type="match status" value="1"/>
</dbReference>
<evidence type="ECO:0000256" key="5">
    <source>
        <dbReference type="ARBA" id="ARBA00023224"/>
    </source>
</evidence>
<evidence type="ECO:0000256" key="2">
    <source>
        <dbReference type="ARBA" id="ARBA00007431"/>
    </source>
</evidence>
<name>A0A3M7RJR9_BRAPC</name>
<dbReference type="PROSITE" id="PS50058">
    <property type="entry name" value="G_PROTEIN_GAMMA"/>
    <property type="match status" value="1"/>
</dbReference>
<keyword evidence="3" id="KW-1003">Cell membrane</keyword>
<comment type="subcellular location">
    <subcellularLocation>
        <location evidence="1">Cell membrane</location>
    </subcellularLocation>
</comment>
<evidence type="ECO:0000256" key="1">
    <source>
        <dbReference type="ARBA" id="ARBA00004236"/>
    </source>
</evidence>
<dbReference type="SUPFAM" id="SSF48670">
    <property type="entry name" value="Transducin (heterotrimeric G protein), gamma chain"/>
    <property type="match status" value="1"/>
</dbReference>
<comment type="caution">
    <text evidence="7">The sequence shown here is derived from an EMBL/GenBank/DDBJ whole genome shotgun (WGS) entry which is preliminary data.</text>
</comment>
<dbReference type="STRING" id="10195.A0A3M7RJR9"/>
<accession>A0A3M7RJR9</accession>
<dbReference type="PANTHER" id="PTHR13809">
    <property type="entry name" value="GUANINE NUCLEOTIDE-BINDING PROTEIN GAMMA SUBUNIT"/>
    <property type="match status" value="1"/>
</dbReference>
<keyword evidence="5" id="KW-0807">Transducer</keyword>
<gene>
    <name evidence="7" type="ORF">BpHYR1_036184</name>
</gene>
<evidence type="ECO:0000313" key="7">
    <source>
        <dbReference type="EMBL" id="RNA23802.1"/>
    </source>
</evidence>
<dbReference type="Pfam" id="PF00631">
    <property type="entry name" value="G-gamma"/>
    <property type="match status" value="1"/>
</dbReference>
<protein>
    <submittedName>
        <fullName evidence="7">Guanine nucleotide-binding subunit gamma-1</fullName>
    </submittedName>
</protein>
<sequence length="66" mass="7791">MNDLGTLKIQVEQLRNESRIKREKLSVTLLDMKNFIVQHQDSDHLLKGFKKKEHNPFKSKEVCNLV</sequence>
<proteinExistence type="inferred from homology"/>
<feature type="domain" description="G protein gamma" evidence="6">
    <location>
        <begin position="1"/>
        <end position="66"/>
    </location>
</feature>
<dbReference type="EMBL" id="REGN01003213">
    <property type="protein sequence ID" value="RNA23802.1"/>
    <property type="molecule type" value="Genomic_DNA"/>
</dbReference>
<comment type="similarity">
    <text evidence="2">Belongs to the G protein gamma family.</text>
</comment>
<dbReference type="OrthoDB" id="6264244at2759"/>